<dbReference type="OrthoDB" id="9818824at2759"/>
<evidence type="ECO:0000256" key="1">
    <source>
        <dbReference type="SAM" id="Phobius"/>
    </source>
</evidence>
<feature type="transmembrane region" description="Helical" evidence="1">
    <location>
        <begin position="15"/>
        <end position="37"/>
    </location>
</feature>
<dbReference type="EMBL" id="MU825397">
    <property type="protein sequence ID" value="KAJ7393907.1"/>
    <property type="molecule type" value="Genomic_DNA"/>
</dbReference>
<protein>
    <recommendedName>
        <fullName evidence="4">G-protein coupled receptors family 1 profile domain-containing protein</fullName>
    </recommendedName>
</protein>
<evidence type="ECO:0008006" key="4">
    <source>
        <dbReference type="Google" id="ProtNLM"/>
    </source>
</evidence>
<feature type="transmembrane region" description="Helical" evidence="1">
    <location>
        <begin position="58"/>
        <end position="84"/>
    </location>
</feature>
<evidence type="ECO:0000313" key="2">
    <source>
        <dbReference type="EMBL" id="KAJ7393907.1"/>
    </source>
</evidence>
<feature type="transmembrane region" description="Helical" evidence="1">
    <location>
        <begin position="146"/>
        <end position="163"/>
    </location>
</feature>
<evidence type="ECO:0000313" key="3">
    <source>
        <dbReference type="Proteomes" id="UP001163046"/>
    </source>
</evidence>
<keyword evidence="1" id="KW-0812">Transmembrane</keyword>
<proteinExistence type="predicted"/>
<sequence>MSSATCGAEFLLVEFLIFLVVFLAGFASNALFILVSFKKLVNAKGCFQHYNDHLVHCSIANLILLMFSMPLDVISFTSSGTWFFGDYLCRLHFFVERAINKYGEHPDYEAFDKAGKSKSSSAYRDRGRRLRNVAWEPDHLFLYPRLLIYGQTIIFAGVCASYYPSFYQGAKIAAARLWSCRQIPERIFTAQEDERKELLVVN</sequence>
<dbReference type="Gene3D" id="1.20.1070.10">
    <property type="entry name" value="Rhodopsin 7-helix transmembrane proteins"/>
    <property type="match status" value="1"/>
</dbReference>
<comment type="caution">
    <text evidence="2">The sequence shown here is derived from an EMBL/GenBank/DDBJ whole genome shotgun (WGS) entry which is preliminary data.</text>
</comment>
<organism evidence="2 3">
    <name type="scientific">Desmophyllum pertusum</name>
    <dbReference type="NCBI Taxonomy" id="174260"/>
    <lineage>
        <taxon>Eukaryota</taxon>
        <taxon>Metazoa</taxon>
        <taxon>Cnidaria</taxon>
        <taxon>Anthozoa</taxon>
        <taxon>Hexacorallia</taxon>
        <taxon>Scleractinia</taxon>
        <taxon>Caryophylliina</taxon>
        <taxon>Caryophylliidae</taxon>
        <taxon>Desmophyllum</taxon>
    </lineage>
</organism>
<dbReference type="SUPFAM" id="SSF81321">
    <property type="entry name" value="Family A G protein-coupled receptor-like"/>
    <property type="match status" value="1"/>
</dbReference>
<name>A0A9X0A5T0_9CNID</name>
<keyword evidence="3" id="KW-1185">Reference proteome</keyword>
<reference evidence="2" key="1">
    <citation type="submission" date="2023-01" db="EMBL/GenBank/DDBJ databases">
        <title>Genome assembly of the deep-sea coral Lophelia pertusa.</title>
        <authorList>
            <person name="Herrera S."/>
            <person name="Cordes E."/>
        </authorList>
    </citation>
    <scope>NUCLEOTIDE SEQUENCE</scope>
    <source>
        <strain evidence="2">USNM1676648</strain>
        <tissue evidence="2">Polyp</tissue>
    </source>
</reference>
<dbReference type="Proteomes" id="UP001163046">
    <property type="component" value="Unassembled WGS sequence"/>
</dbReference>
<gene>
    <name evidence="2" type="ORF">OS493_003576</name>
</gene>
<accession>A0A9X0A5T0</accession>
<dbReference type="AlphaFoldDB" id="A0A9X0A5T0"/>
<keyword evidence="1" id="KW-1133">Transmembrane helix</keyword>
<keyword evidence="1" id="KW-0472">Membrane</keyword>